<accession>A0A0R0LRP1</accession>
<gene>
    <name evidence="1" type="ORF">M153_10387000310</name>
</gene>
<dbReference type="OrthoDB" id="5920460at2759"/>
<proteinExistence type="predicted"/>
<dbReference type="AlphaFoldDB" id="A0A0R0LRP1"/>
<dbReference type="Gene3D" id="3.10.10.10">
    <property type="entry name" value="HIV Type 1 Reverse Transcriptase, subunit A, domain 1"/>
    <property type="match status" value="1"/>
</dbReference>
<dbReference type="Gene3D" id="3.30.70.270">
    <property type="match status" value="1"/>
</dbReference>
<evidence type="ECO:0000313" key="2">
    <source>
        <dbReference type="Proteomes" id="UP000051530"/>
    </source>
</evidence>
<organism evidence="1 2">
    <name type="scientific">Pseudoloma neurophilia</name>
    <dbReference type="NCBI Taxonomy" id="146866"/>
    <lineage>
        <taxon>Eukaryota</taxon>
        <taxon>Fungi</taxon>
        <taxon>Fungi incertae sedis</taxon>
        <taxon>Microsporidia</taxon>
        <taxon>Pseudoloma</taxon>
    </lineage>
</organism>
<sequence length="63" mass="7419">MDFRLIIMITEKYRYLIQRIDEIIDFFNGASYFSTLDATSGYYQVKMEDKSGVMTAFSWGRAL</sequence>
<dbReference type="InterPro" id="IPR043502">
    <property type="entry name" value="DNA/RNA_pol_sf"/>
</dbReference>
<evidence type="ECO:0000313" key="1">
    <source>
        <dbReference type="EMBL" id="KRH92169.1"/>
    </source>
</evidence>
<keyword evidence="2" id="KW-1185">Reference proteome</keyword>
<dbReference type="EMBL" id="LGUB01001146">
    <property type="protein sequence ID" value="KRH92169.1"/>
    <property type="molecule type" value="Genomic_DNA"/>
</dbReference>
<reference evidence="1 2" key="1">
    <citation type="submission" date="2015-07" db="EMBL/GenBank/DDBJ databases">
        <title>The genome of Pseudoloma neurophilia, a relevant intracellular parasite of the zebrafish.</title>
        <authorList>
            <person name="Ndikumana S."/>
            <person name="Pelin A."/>
            <person name="Sanders J."/>
            <person name="Corradi N."/>
        </authorList>
    </citation>
    <scope>NUCLEOTIDE SEQUENCE [LARGE SCALE GENOMIC DNA]</scope>
    <source>
        <strain evidence="1 2">MK1</strain>
    </source>
</reference>
<dbReference type="InterPro" id="IPR043128">
    <property type="entry name" value="Rev_trsase/Diguanyl_cyclase"/>
</dbReference>
<comment type="caution">
    <text evidence="1">The sequence shown here is derived from an EMBL/GenBank/DDBJ whole genome shotgun (WGS) entry which is preliminary data.</text>
</comment>
<dbReference type="VEuPathDB" id="MicrosporidiaDB:M153_10387000310"/>
<dbReference type="SUPFAM" id="SSF56672">
    <property type="entry name" value="DNA/RNA polymerases"/>
    <property type="match status" value="1"/>
</dbReference>
<name>A0A0R0LRP1_9MICR</name>
<dbReference type="Proteomes" id="UP000051530">
    <property type="component" value="Unassembled WGS sequence"/>
</dbReference>
<protein>
    <submittedName>
        <fullName evidence="1">Putative LTR transposable element</fullName>
    </submittedName>
</protein>